<protein>
    <submittedName>
        <fullName evidence="2">Antibiotic biosynthesis monooxygenase</fullName>
    </submittedName>
</protein>
<keyword evidence="2" id="KW-0503">Monooxygenase</keyword>
<evidence type="ECO:0000313" key="2">
    <source>
        <dbReference type="EMBL" id="EJX01427.1"/>
    </source>
</evidence>
<name>J9G2H2_9ZZZZ</name>
<dbReference type="Gene3D" id="3.30.70.100">
    <property type="match status" value="1"/>
</dbReference>
<proteinExistence type="predicted"/>
<dbReference type="GO" id="GO:0004497">
    <property type="term" value="F:monooxygenase activity"/>
    <property type="evidence" value="ECO:0007669"/>
    <property type="project" value="UniProtKB-KW"/>
</dbReference>
<dbReference type="PANTHER" id="PTHR33336:SF3">
    <property type="entry name" value="ABM DOMAIN-CONTAINING PROTEIN"/>
    <property type="match status" value="1"/>
</dbReference>
<evidence type="ECO:0000259" key="1">
    <source>
        <dbReference type="PROSITE" id="PS51725"/>
    </source>
</evidence>
<dbReference type="PROSITE" id="PS51725">
    <property type="entry name" value="ABM"/>
    <property type="match status" value="1"/>
</dbReference>
<sequence length="74" mass="8263">MLELAKQLVAQSLNDAGCIAYDVFESATRNDVLMICETWQDEASLDAHMQATHFVTLVPQIQALAAMKLEKFSF</sequence>
<comment type="caution">
    <text evidence="2">The sequence shown here is derived from an EMBL/GenBank/DDBJ whole genome shotgun (WGS) entry which is preliminary data.</text>
</comment>
<reference evidence="2" key="1">
    <citation type="journal article" date="2012" name="PLoS ONE">
        <title>Gene sets for utilization of primary and secondary nutrition supplies in the distal gut of endangered iberian lynx.</title>
        <authorList>
            <person name="Alcaide M."/>
            <person name="Messina E."/>
            <person name="Richter M."/>
            <person name="Bargiela R."/>
            <person name="Peplies J."/>
            <person name="Huws S.A."/>
            <person name="Newbold C.J."/>
            <person name="Golyshin P.N."/>
            <person name="Simon M.A."/>
            <person name="Lopez G."/>
            <person name="Yakimov M.M."/>
            <person name="Ferrer M."/>
        </authorList>
    </citation>
    <scope>NUCLEOTIDE SEQUENCE</scope>
</reference>
<dbReference type="PANTHER" id="PTHR33336">
    <property type="entry name" value="QUINOL MONOOXYGENASE YGIN-RELATED"/>
    <property type="match status" value="1"/>
</dbReference>
<dbReference type="InterPro" id="IPR011008">
    <property type="entry name" value="Dimeric_a/b-barrel"/>
</dbReference>
<dbReference type="Pfam" id="PF03992">
    <property type="entry name" value="ABM"/>
    <property type="match status" value="1"/>
</dbReference>
<dbReference type="InterPro" id="IPR007138">
    <property type="entry name" value="ABM_dom"/>
</dbReference>
<dbReference type="SUPFAM" id="SSF54909">
    <property type="entry name" value="Dimeric alpha+beta barrel"/>
    <property type="match status" value="1"/>
</dbReference>
<dbReference type="EMBL" id="AMCI01002964">
    <property type="protein sequence ID" value="EJX01427.1"/>
    <property type="molecule type" value="Genomic_DNA"/>
</dbReference>
<dbReference type="InterPro" id="IPR050744">
    <property type="entry name" value="AI-2_Isomerase_LsrG"/>
</dbReference>
<organism evidence="2">
    <name type="scientific">gut metagenome</name>
    <dbReference type="NCBI Taxonomy" id="749906"/>
    <lineage>
        <taxon>unclassified sequences</taxon>
        <taxon>metagenomes</taxon>
        <taxon>organismal metagenomes</taxon>
    </lineage>
</organism>
<dbReference type="AlphaFoldDB" id="J9G2H2"/>
<keyword evidence="2" id="KW-0560">Oxidoreductase</keyword>
<accession>J9G2H2</accession>
<gene>
    <name evidence="2" type="ORF">EVA_10472</name>
</gene>
<feature type="domain" description="ABM" evidence="1">
    <location>
        <begin position="1"/>
        <end position="74"/>
    </location>
</feature>